<keyword evidence="3" id="KW-0234">DNA repair</keyword>
<evidence type="ECO:0000313" key="6">
    <source>
        <dbReference type="Proteomes" id="UP001243717"/>
    </source>
</evidence>
<dbReference type="Gene3D" id="1.10.1670.10">
    <property type="entry name" value="Helix-hairpin-Helix base-excision DNA repair enzymes (C-terminal)"/>
    <property type="match status" value="1"/>
</dbReference>
<evidence type="ECO:0008006" key="7">
    <source>
        <dbReference type="Google" id="ProtNLM"/>
    </source>
</evidence>
<dbReference type="EMBL" id="JARXIC010000021">
    <property type="protein sequence ID" value="MDQ8195242.1"/>
    <property type="molecule type" value="Genomic_DNA"/>
</dbReference>
<dbReference type="SUPFAM" id="SSF48150">
    <property type="entry name" value="DNA-glycosylase"/>
    <property type="match status" value="1"/>
</dbReference>
<dbReference type="RefSeq" id="WP_308985698.1">
    <property type="nucleotide sequence ID" value="NZ_JARXIC010000021.1"/>
</dbReference>
<keyword evidence="1" id="KW-0227">DNA damage</keyword>
<dbReference type="InterPro" id="IPR011257">
    <property type="entry name" value="DNA_glycosylase"/>
</dbReference>
<evidence type="ECO:0000256" key="2">
    <source>
        <dbReference type="ARBA" id="ARBA00022801"/>
    </source>
</evidence>
<sequence>MKQKQIIFIDACNTTVRVEFPPAAEELLPGVRWGNACGFSTPAYWKYHVLERRLTANRIEHRLGRNLAEEIGACLLGGHGIPASVGLAAYYYLRDHGIFETAPSESQIKSLLEAGIPHDGKIIRYRFTNQKSKYLAGSLSKYHDEYSSDLTGRKLRDWLSTMPGIGLKTASWITRNFEDSDDVAILDIHLLRAGIIGKFFSPNLDVTKNYLDLENRFLEFSASLSVKPSELDSVIWFGMMSSPSSVDRALSRVDMKSGEAIKLTRPRAHPRKTNSRQLAMAV</sequence>
<proteinExistence type="predicted"/>
<organism evidence="5 6">
    <name type="scientific">Thalassobacterium sedimentorum</name>
    <dbReference type="NCBI Taxonomy" id="3041258"/>
    <lineage>
        <taxon>Bacteria</taxon>
        <taxon>Pseudomonadati</taxon>
        <taxon>Verrucomicrobiota</taxon>
        <taxon>Opitutia</taxon>
        <taxon>Puniceicoccales</taxon>
        <taxon>Coraliomargaritaceae</taxon>
        <taxon>Thalassobacterium</taxon>
    </lineage>
</organism>
<dbReference type="InterPro" id="IPR012092">
    <property type="entry name" value="DNA_glyclase/AP_lyase_Ogg"/>
</dbReference>
<evidence type="ECO:0000256" key="4">
    <source>
        <dbReference type="ARBA" id="ARBA00023295"/>
    </source>
</evidence>
<evidence type="ECO:0000256" key="1">
    <source>
        <dbReference type="ARBA" id="ARBA00022763"/>
    </source>
</evidence>
<evidence type="ECO:0000256" key="3">
    <source>
        <dbReference type="ARBA" id="ARBA00023204"/>
    </source>
</evidence>
<accession>A0ABU1AKA1</accession>
<dbReference type="InterPro" id="IPR023170">
    <property type="entry name" value="HhH_base_excis_C"/>
</dbReference>
<evidence type="ECO:0000313" key="5">
    <source>
        <dbReference type="EMBL" id="MDQ8195242.1"/>
    </source>
</evidence>
<protein>
    <recommendedName>
        <fullName evidence="7">8-oxoguanine DNA glycosylase</fullName>
    </recommendedName>
</protein>
<dbReference type="Pfam" id="PF22175">
    <property type="entry name" value="Ogg-HhH"/>
    <property type="match status" value="1"/>
</dbReference>
<dbReference type="Proteomes" id="UP001243717">
    <property type="component" value="Unassembled WGS sequence"/>
</dbReference>
<gene>
    <name evidence="5" type="ORF">QEH59_12455</name>
</gene>
<dbReference type="Gene3D" id="1.10.340.30">
    <property type="entry name" value="Hypothetical protein, domain 2"/>
    <property type="match status" value="1"/>
</dbReference>
<comment type="caution">
    <text evidence="5">The sequence shown here is derived from an EMBL/GenBank/DDBJ whole genome shotgun (WGS) entry which is preliminary data.</text>
</comment>
<name>A0ABU1AKA1_9BACT</name>
<reference evidence="5 6" key="1">
    <citation type="submission" date="2023-04" db="EMBL/GenBank/DDBJ databases">
        <title>A novel bacteria isolated from coastal sediment.</title>
        <authorList>
            <person name="Liu X.-J."/>
            <person name="Du Z.-J."/>
        </authorList>
    </citation>
    <scope>NUCLEOTIDE SEQUENCE [LARGE SCALE GENOMIC DNA]</scope>
    <source>
        <strain evidence="5 6">SDUM461004</strain>
    </source>
</reference>
<keyword evidence="2" id="KW-0378">Hydrolase</keyword>
<keyword evidence="6" id="KW-1185">Reference proteome</keyword>
<keyword evidence="4" id="KW-0326">Glycosidase</keyword>